<evidence type="ECO:0000256" key="6">
    <source>
        <dbReference type="SAM" id="Phobius"/>
    </source>
</evidence>
<evidence type="ECO:0000256" key="1">
    <source>
        <dbReference type="ARBA" id="ARBA00011408"/>
    </source>
</evidence>
<dbReference type="VEuPathDB" id="FungiDB:MAPG_02845"/>
<evidence type="ECO:0000313" key="7">
    <source>
        <dbReference type="EMBL" id="KLU83794.1"/>
    </source>
</evidence>
<reference evidence="8" key="5">
    <citation type="submission" date="2015-06" db="UniProtKB">
        <authorList>
            <consortium name="EnsemblFungi"/>
        </authorList>
    </citation>
    <scope>IDENTIFICATION</scope>
    <source>
        <strain evidence="8">ATCC 64411</strain>
    </source>
</reference>
<feature type="region of interest" description="Disordered" evidence="5">
    <location>
        <begin position="285"/>
        <end position="307"/>
    </location>
</feature>
<reference evidence="9" key="2">
    <citation type="submission" date="2010-05" db="EMBL/GenBank/DDBJ databases">
        <title>The genome sequence of Magnaporthe poae strain ATCC 64411.</title>
        <authorList>
            <person name="Ma L.-J."/>
            <person name="Dead R."/>
            <person name="Young S."/>
            <person name="Zeng Q."/>
            <person name="Koehrsen M."/>
            <person name="Alvarado L."/>
            <person name="Berlin A."/>
            <person name="Chapman S.B."/>
            <person name="Chen Z."/>
            <person name="Freedman E."/>
            <person name="Gellesch M."/>
            <person name="Goldberg J."/>
            <person name="Griggs A."/>
            <person name="Gujja S."/>
            <person name="Heilman E.R."/>
            <person name="Heiman D."/>
            <person name="Hepburn T."/>
            <person name="Howarth C."/>
            <person name="Jen D."/>
            <person name="Larson L."/>
            <person name="Mehta T."/>
            <person name="Neiman D."/>
            <person name="Pearson M."/>
            <person name="Roberts A."/>
            <person name="Saif S."/>
            <person name="Shea T."/>
            <person name="Shenoy N."/>
            <person name="Sisk P."/>
            <person name="Stolte C."/>
            <person name="Sykes S."/>
            <person name="Walk T."/>
            <person name="White J."/>
            <person name="Yandava C."/>
            <person name="Haas B."/>
            <person name="Nusbaum C."/>
            <person name="Birren B."/>
        </authorList>
    </citation>
    <scope>NUCLEOTIDE SEQUENCE [LARGE SCALE GENOMIC DNA]</scope>
    <source>
        <strain evidence="9">ATCC 64411 / 73-15</strain>
    </source>
</reference>
<sequence>MSLRSWFRGSAAAAPSSKSSSRSTTPAPNGESSQSAEERKTHDMQDALRSMGLVMNDDPEGAEALLRERSDASSFHQLGLGVSIFIRSILGFEKEVMTEASMRLMECESTSWTDKVKAEKKGPASGQLYPAGSEYALVYAGALLMNAIVGVLHESLTDAIKGFYKLRKAYAIMDSLATAEEAIVKRQATKAKSKGLASASPAVGAMLESIEDADFAEIKAPDPNLTRRSDRDEDEDLEFIDASEALPEAQTPAGYGGHMSKTSAGSTASGATTPALEKKLADLQIPSSTPSSGGSTPPESLGPGPSAEAGVFTHPVDMFCHSANNMFYGILLLILSMVPPAFSRLLYVIGFKGDRIRGVSSLWKSTTYHNVMGAVAAMVLLGYYHGIMAFTEILPAERDIDELADEDDIIGYPRERCANLLGTMRERYPDSGFWKLEEARVLANERRLHEAIDMLEANGESKMRQVAALNAFELALYAMFSLDWPRMQAAFLRMIELNDWSHTLYYYIAGCAELEMYRDAVHALARLDAAAPAPDRTELETKVRKHKKGAEELLRKAPTVAGRKRFMARQLPFEVFTIRKLAKWEARATALGIDLADAVGASPAAEMIYLWNGGKRMPPDVVEAALLFLAWDRCTAPADKLPQIKEEVDEIGIQGLGTAALLRQVGKYEEAREILQGLTTYDRVLFKTGNREDYVLPMVSYELGVLAWTECCDAKYWPSDASAVDEHRKTKVAECTALLETVAAWETYVLDARFGMRVQTGLDSARWLKGKKGWP</sequence>
<dbReference type="EMBL" id="ADBL01000694">
    <property type="status" value="NOT_ANNOTATED_CDS"/>
    <property type="molecule type" value="Genomic_DNA"/>
</dbReference>
<protein>
    <recommendedName>
        <fullName evidence="2">Inclusion body clearance protein IML2</fullName>
    </recommendedName>
    <alternativeName>
        <fullName evidence="3">Inclusion body clearance protein iml2</fullName>
    </alternativeName>
</protein>
<feature type="region of interest" description="Disordered" evidence="5">
    <location>
        <begin position="249"/>
        <end position="272"/>
    </location>
</feature>
<organism evidence="8 9">
    <name type="scientific">Magnaporthiopsis poae (strain ATCC 64411 / 73-15)</name>
    <name type="common">Kentucky bluegrass fungus</name>
    <name type="synonym">Magnaporthe poae</name>
    <dbReference type="NCBI Taxonomy" id="644358"/>
    <lineage>
        <taxon>Eukaryota</taxon>
        <taxon>Fungi</taxon>
        <taxon>Dikarya</taxon>
        <taxon>Ascomycota</taxon>
        <taxon>Pezizomycotina</taxon>
        <taxon>Sordariomycetes</taxon>
        <taxon>Sordariomycetidae</taxon>
        <taxon>Magnaporthales</taxon>
        <taxon>Magnaporthaceae</taxon>
        <taxon>Magnaporthiopsis</taxon>
    </lineage>
</organism>
<gene>
    <name evidence="7" type="ORF">MAPG_02845</name>
</gene>
<dbReference type="AlphaFoldDB" id="A0A0C4DSG6"/>
<feature type="compositionally biased region" description="Low complexity" evidence="5">
    <location>
        <begin position="260"/>
        <end position="272"/>
    </location>
</feature>
<dbReference type="EnsemblFungi" id="MAPG_02845T0">
    <property type="protein sequence ID" value="MAPG_02845T0"/>
    <property type="gene ID" value="MAPG_02845"/>
</dbReference>
<name>A0A0C4DSG6_MAGP6</name>
<feature type="transmembrane region" description="Helical" evidence="6">
    <location>
        <begin position="368"/>
        <end position="386"/>
    </location>
</feature>
<dbReference type="OrthoDB" id="2154985at2759"/>
<keyword evidence="6" id="KW-0812">Transmembrane</keyword>
<accession>A0A0C4DSG6</accession>
<dbReference type="GO" id="GO:0005829">
    <property type="term" value="C:cytosol"/>
    <property type="evidence" value="ECO:0007669"/>
    <property type="project" value="TreeGrafter"/>
</dbReference>
<feature type="region of interest" description="Disordered" evidence="5">
    <location>
        <begin position="1"/>
        <end position="43"/>
    </location>
</feature>
<keyword evidence="6" id="KW-0472">Membrane</keyword>
<dbReference type="EMBL" id="GL876967">
    <property type="protein sequence ID" value="KLU83794.1"/>
    <property type="molecule type" value="Genomic_DNA"/>
</dbReference>
<dbReference type="Pfam" id="PF10300">
    <property type="entry name" value="Iml2-TPR_39"/>
    <property type="match status" value="1"/>
</dbReference>
<reference evidence="7" key="3">
    <citation type="submission" date="2011-03" db="EMBL/GenBank/DDBJ databases">
        <title>Annotation of Magnaporthe poae ATCC 64411.</title>
        <authorList>
            <person name="Ma L.-J."/>
            <person name="Dead R."/>
            <person name="Young S.K."/>
            <person name="Zeng Q."/>
            <person name="Gargeya S."/>
            <person name="Fitzgerald M."/>
            <person name="Haas B."/>
            <person name="Abouelleil A."/>
            <person name="Alvarado L."/>
            <person name="Arachchi H.M."/>
            <person name="Berlin A."/>
            <person name="Brown A."/>
            <person name="Chapman S.B."/>
            <person name="Chen Z."/>
            <person name="Dunbar C."/>
            <person name="Freedman E."/>
            <person name="Gearin G."/>
            <person name="Gellesch M."/>
            <person name="Goldberg J."/>
            <person name="Griggs A."/>
            <person name="Gujja S."/>
            <person name="Heiman D."/>
            <person name="Howarth C."/>
            <person name="Larson L."/>
            <person name="Lui A."/>
            <person name="MacDonald P.J.P."/>
            <person name="Mehta T."/>
            <person name="Montmayeur A."/>
            <person name="Murphy C."/>
            <person name="Neiman D."/>
            <person name="Pearson M."/>
            <person name="Priest M."/>
            <person name="Roberts A."/>
            <person name="Saif S."/>
            <person name="Shea T."/>
            <person name="Shenoy N."/>
            <person name="Sisk P."/>
            <person name="Stolte C."/>
            <person name="Sykes S."/>
            <person name="Yandava C."/>
            <person name="Wortman J."/>
            <person name="Nusbaum C."/>
            <person name="Birren B."/>
        </authorList>
    </citation>
    <scope>NUCLEOTIDE SEQUENCE</scope>
    <source>
        <strain evidence="7">ATCC 64411</strain>
    </source>
</reference>
<evidence type="ECO:0000256" key="5">
    <source>
        <dbReference type="SAM" id="MobiDB-lite"/>
    </source>
</evidence>
<evidence type="ECO:0000313" key="8">
    <source>
        <dbReference type="EnsemblFungi" id="MAPG_02845T0"/>
    </source>
</evidence>
<proteinExistence type="predicted"/>
<dbReference type="InterPro" id="IPR019412">
    <property type="entry name" value="IML2/TPR_39"/>
</dbReference>
<evidence type="ECO:0000256" key="4">
    <source>
        <dbReference type="ARBA" id="ARBA00043897"/>
    </source>
</evidence>
<comment type="subunit">
    <text evidence="1">Interacts with lipid droplet proteins.</text>
</comment>
<feature type="compositionally biased region" description="Low complexity" evidence="5">
    <location>
        <begin position="10"/>
        <end position="28"/>
    </location>
</feature>
<dbReference type="GO" id="GO:0005634">
    <property type="term" value="C:nucleus"/>
    <property type="evidence" value="ECO:0007669"/>
    <property type="project" value="TreeGrafter"/>
</dbReference>
<dbReference type="OMA" id="WNGYNRM"/>
<evidence type="ECO:0000313" key="9">
    <source>
        <dbReference type="Proteomes" id="UP000011715"/>
    </source>
</evidence>
<comment type="function">
    <text evidence="4">Inclusion body (IB) resident protein that interacts strongly with lipid droplet (LD) proteins. Involved in LD-mediated IB clearing after protein folding stress, probably by enabling access to the IBs of an LD-stored soluble sterol derivative that acts as a chaperone in inclusion clearing.</text>
</comment>
<dbReference type="eggNOG" id="KOG3783">
    <property type="taxonomic scope" value="Eukaryota"/>
</dbReference>
<feature type="transmembrane region" description="Helical" evidence="6">
    <location>
        <begin position="326"/>
        <end position="347"/>
    </location>
</feature>
<dbReference type="PANTHER" id="PTHR31859">
    <property type="entry name" value="TETRATRICOPEPTIDE REPEAT PROTEIN 39 FAMILY MEMBER"/>
    <property type="match status" value="1"/>
</dbReference>
<evidence type="ECO:0000256" key="2">
    <source>
        <dbReference type="ARBA" id="ARBA00018424"/>
    </source>
</evidence>
<evidence type="ECO:0000256" key="3">
    <source>
        <dbReference type="ARBA" id="ARBA00019539"/>
    </source>
</evidence>
<reference evidence="7" key="1">
    <citation type="submission" date="2010-05" db="EMBL/GenBank/DDBJ databases">
        <title>The Genome Sequence of Magnaporthe poae strain ATCC 64411.</title>
        <authorList>
            <consortium name="The Broad Institute Genome Sequencing Platform"/>
            <consortium name="Broad Institute Genome Sequencing Center for Infectious Disease"/>
            <person name="Ma L.-J."/>
            <person name="Dead R."/>
            <person name="Young S."/>
            <person name="Zeng Q."/>
            <person name="Koehrsen M."/>
            <person name="Alvarado L."/>
            <person name="Berlin A."/>
            <person name="Chapman S.B."/>
            <person name="Chen Z."/>
            <person name="Freedman E."/>
            <person name="Gellesch M."/>
            <person name="Goldberg J."/>
            <person name="Griggs A."/>
            <person name="Gujja S."/>
            <person name="Heilman E.R."/>
            <person name="Heiman D."/>
            <person name="Hepburn T."/>
            <person name="Howarth C."/>
            <person name="Jen D."/>
            <person name="Larson L."/>
            <person name="Mehta T."/>
            <person name="Neiman D."/>
            <person name="Pearson M."/>
            <person name="Roberts A."/>
            <person name="Saif S."/>
            <person name="Shea T."/>
            <person name="Shenoy N."/>
            <person name="Sisk P."/>
            <person name="Stolte C."/>
            <person name="Sykes S."/>
            <person name="Walk T."/>
            <person name="White J."/>
            <person name="Yandava C."/>
            <person name="Haas B."/>
            <person name="Nusbaum C."/>
            <person name="Birren B."/>
        </authorList>
    </citation>
    <scope>NUCLEOTIDE SEQUENCE</scope>
    <source>
        <strain evidence="7">ATCC 64411</strain>
    </source>
</reference>
<keyword evidence="6" id="KW-1133">Transmembrane helix</keyword>
<reference evidence="8" key="4">
    <citation type="journal article" date="2015" name="G3 (Bethesda)">
        <title>Genome sequences of three phytopathogenic species of the Magnaporthaceae family of fungi.</title>
        <authorList>
            <person name="Okagaki L.H."/>
            <person name="Nunes C.C."/>
            <person name="Sailsbery J."/>
            <person name="Clay B."/>
            <person name="Brown D."/>
            <person name="John T."/>
            <person name="Oh Y."/>
            <person name="Young N."/>
            <person name="Fitzgerald M."/>
            <person name="Haas B.J."/>
            <person name="Zeng Q."/>
            <person name="Young S."/>
            <person name="Adiconis X."/>
            <person name="Fan L."/>
            <person name="Levin J.Z."/>
            <person name="Mitchell T.K."/>
            <person name="Okubara P.A."/>
            <person name="Farman M.L."/>
            <person name="Kohn L.M."/>
            <person name="Birren B."/>
            <person name="Ma L.-J."/>
            <person name="Dean R.A."/>
        </authorList>
    </citation>
    <scope>NUCLEOTIDE SEQUENCE</scope>
    <source>
        <strain evidence="8">ATCC 64411 / 73-15</strain>
    </source>
</reference>
<feature type="compositionally biased region" description="Low complexity" evidence="5">
    <location>
        <begin position="286"/>
        <end position="306"/>
    </location>
</feature>
<keyword evidence="9" id="KW-1185">Reference proteome</keyword>
<dbReference type="GO" id="GO:0005741">
    <property type="term" value="C:mitochondrial outer membrane"/>
    <property type="evidence" value="ECO:0007669"/>
    <property type="project" value="TreeGrafter"/>
</dbReference>
<dbReference type="PANTHER" id="PTHR31859:SF1">
    <property type="entry name" value="TETRATRICOPEPTIDE REPEAT PROTEIN 39C"/>
    <property type="match status" value="1"/>
</dbReference>
<dbReference type="Proteomes" id="UP000011715">
    <property type="component" value="Unassembled WGS sequence"/>
</dbReference>